<evidence type="ECO:0000256" key="3">
    <source>
        <dbReference type="ARBA" id="ARBA00022806"/>
    </source>
</evidence>
<keyword evidence="1" id="KW-0547">Nucleotide-binding</keyword>
<dbReference type="PANTHER" id="PTHR13710:SF84">
    <property type="entry name" value="ATP-DEPENDENT DNA HELICASE RECS-RELATED"/>
    <property type="match status" value="1"/>
</dbReference>
<dbReference type="Pfam" id="PF00270">
    <property type="entry name" value="DEAD"/>
    <property type="match status" value="1"/>
</dbReference>
<gene>
    <name evidence="10" type="ORF">ACFFH4_12340</name>
</gene>
<dbReference type="Gene3D" id="3.40.50.300">
    <property type="entry name" value="P-loop containing nucleotide triphosphate hydrolases"/>
    <property type="match status" value="2"/>
</dbReference>
<dbReference type="GO" id="GO:0003678">
    <property type="term" value="F:DNA helicase activity"/>
    <property type="evidence" value="ECO:0007669"/>
    <property type="project" value="UniProtKB-EC"/>
</dbReference>
<dbReference type="PANTHER" id="PTHR13710">
    <property type="entry name" value="DNA HELICASE RECQ FAMILY MEMBER"/>
    <property type="match status" value="1"/>
</dbReference>
<comment type="caution">
    <text evidence="10">The sequence shown here is derived from an EMBL/GenBank/DDBJ whole genome shotgun (WGS) entry which is preliminary data.</text>
</comment>
<evidence type="ECO:0000256" key="1">
    <source>
        <dbReference type="ARBA" id="ARBA00022741"/>
    </source>
</evidence>
<dbReference type="Pfam" id="PF16124">
    <property type="entry name" value="RecQ_Zn_bind"/>
    <property type="match status" value="1"/>
</dbReference>
<dbReference type="PROSITE" id="PS00690">
    <property type="entry name" value="DEAH_ATP_HELICASE"/>
    <property type="match status" value="1"/>
</dbReference>
<keyword evidence="11" id="KW-1185">Reference proteome</keyword>
<evidence type="ECO:0000313" key="11">
    <source>
        <dbReference type="Proteomes" id="UP001589833"/>
    </source>
</evidence>
<keyword evidence="4" id="KW-0067">ATP-binding</keyword>
<dbReference type="InterPro" id="IPR004589">
    <property type="entry name" value="DNA_helicase_ATP-dep_RecQ"/>
</dbReference>
<accession>A0ABV6NGL5</accession>
<dbReference type="InterPro" id="IPR011545">
    <property type="entry name" value="DEAD/DEAH_box_helicase_dom"/>
</dbReference>
<sequence length="503" mass="58172">MKLEDELKRYFGYMTFREGQKEVISSLLKGEDVVAMLPTGTGKSICYQLPALLSNGATIVVSPLLSLMEDQVQQLRSEGIKSVTALNSFMKKEERDLVLQKLDRYKLIYLSPEMLQMSFIQRQLSRMNISFFVVDEAHCISQWGPDFRPDYLRLGNVKEALGHPPCLAITATATKVVQKDICSQLLLTTPTSIIYSVDRPMISYHVESCPTAKDKIERIKELVKRLRGPGMIYFSSRMWAENISYLLKEAGIGRVAYYHGGLSTEDRLLIQQQFMNDQIDIICCTSAFGMGINKKNIRYVIHFHYPVDIESYVQEVGRAARDGEASVAILLYSEEDRGLVNMLLERELLTDDQLQQILNVIQTLKQVDFKEEKVLMDRLSIQEITWRKLRFQLEARGILRNDRIHPFSLDSAFISIRQEEEERMQVKRMNLEAFLRWIRSTTCRREKLLSYFGEYLQTRPNGCCDNCGATLTEEFQDLSQSETLRPWRETLVKLFGQSELLER</sequence>
<organism evidence="10 11">
    <name type="scientific">Halalkalibacter alkalisediminis</name>
    <dbReference type="NCBI Taxonomy" id="935616"/>
    <lineage>
        <taxon>Bacteria</taxon>
        <taxon>Bacillati</taxon>
        <taxon>Bacillota</taxon>
        <taxon>Bacilli</taxon>
        <taxon>Bacillales</taxon>
        <taxon>Bacillaceae</taxon>
        <taxon>Halalkalibacter</taxon>
    </lineage>
</organism>
<dbReference type="SMART" id="SM00487">
    <property type="entry name" value="DEXDc"/>
    <property type="match status" value="1"/>
</dbReference>
<protein>
    <recommendedName>
        <fullName evidence="6">ATP-dependent DNA helicase RecQ</fullName>
    </recommendedName>
    <alternativeName>
        <fullName evidence="7">DNA 3'-5' helicase RecQ</fullName>
    </alternativeName>
</protein>
<evidence type="ECO:0000256" key="7">
    <source>
        <dbReference type="ARBA" id="ARBA00044550"/>
    </source>
</evidence>
<feature type="domain" description="Helicase C-terminal" evidence="9">
    <location>
        <begin position="218"/>
        <end position="365"/>
    </location>
</feature>
<keyword evidence="5" id="KW-0238">DNA-binding</keyword>
<evidence type="ECO:0000259" key="8">
    <source>
        <dbReference type="PROSITE" id="PS51192"/>
    </source>
</evidence>
<dbReference type="SMART" id="SM00490">
    <property type="entry name" value="HELICc"/>
    <property type="match status" value="1"/>
</dbReference>
<dbReference type="InterPro" id="IPR001650">
    <property type="entry name" value="Helicase_C-like"/>
</dbReference>
<evidence type="ECO:0000256" key="2">
    <source>
        <dbReference type="ARBA" id="ARBA00022801"/>
    </source>
</evidence>
<dbReference type="InterPro" id="IPR032284">
    <property type="entry name" value="RecQ_Zn-bd"/>
</dbReference>
<dbReference type="SUPFAM" id="SSF52540">
    <property type="entry name" value="P-loop containing nucleoside triphosphate hydrolases"/>
    <property type="match status" value="1"/>
</dbReference>
<keyword evidence="3 10" id="KW-0347">Helicase</keyword>
<dbReference type="GO" id="GO:0016787">
    <property type="term" value="F:hydrolase activity"/>
    <property type="evidence" value="ECO:0007669"/>
    <property type="project" value="UniProtKB-KW"/>
</dbReference>
<dbReference type="PROSITE" id="PS51192">
    <property type="entry name" value="HELICASE_ATP_BIND_1"/>
    <property type="match status" value="1"/>
</dbReference>
<dbReference type="Pfam" id="PF00271">
    <property type="entry name" value="Helicase_C"/>
    <property type="match status" value="1"/>
</dbReference>
<dbReference type="EMBL" id="JBHLTR010000017">
    <property type="protein sequence ID" value="MFC0559839.1"/>
    <property type="molecule type" value="Genomic_DNA"/>
</dbReference>
<dbReference type="CDD" id="cd17920">
    <property type="entry name" value="DEXHc_RecQ"/>
    <property type="match status" value="1"/>
</dbReference>
<evidence type="ECO:0000313" key="10">
    <source>
        <dbReference type="EMBL" id="MFC0559839.1"/>
    </source>
</evidence>
<dbReference type="InterPro" id="IPR014001">
    <property type="entry name" value="Helicase_ATP-bd"/>
</dbReference>
<evidence type="ECO:0000256" key="4">
    <source>
        <dbReference type="ARBA" id="ARBA00022840"/>
    </source>
</evidence>
<feature type="domain" description="Helicase ATP-binding" evidence="8">
    <location>
        <begin position="24"/>
        <end position="191"/>
    </location>
</feature>
<reference evidence="10 11" key="1">
    <citation type="submission" date="2024-09" db="EMBL/GenBank/DDBJ databases">
        <authorList>
            <person name="Sun Q."/>
            <person name="Mori K."/>
        </authorList>
    </citation>
    <scope>NUCLEOTIDE SEQUENCE [LARGE SCALE GENOMIC DNA]</scope>
    <source>
        <strain evidence="10 11">NCAIM B.02301</strain>
    </source>
</reference>
<evidence type="ECO:0000256" key="5">
    <source>
        <dbReference type="ARBA" id="ARBA00023125"/>
    </source>
</evidence>
<evidence type="ECO:0000259" key="9">
    <source>
        <dbReference type="PROSITE" id="PS51194"/>
    </source>
</evidence>
<dbReference type="PROSITE" id="PS51194">
    <property type="entry name" value="HELICASE_CTER"/>
    <property type="match status" value="1"/>
</dbReference>
<dbReference type="Proteomes" id="UP001589833">
    <property type="component" value="Unassembled WGS sequence"/>
</dbReference>
<dbReference type="InterPro" id="IPR027417">
    <property type="entry name" value="P-loop_NTPase"/>
</dbReference>
<dbReference type="RefSeq" id="WP_273840826.1">
    <property type="nucleotide sequence ID" value="NZ_JAQQWT010000002.1"/>
</dbReference>
<keyword evidence="2 10" id="KW-0378">Hydrolase</keyword>
<dbReference type="InterPro" id="IPR036388">
    <property type="entry name" value="WH-like_DNA-bd_sf"/>
</dbReference>
<dbReference type="InterPro" id="IPR002464">
    <property type="entry name" value="DNA/RNA_helicase_DEAH_CS"/>
</dbReference>
<evidence type="ECO:0000256" key="6">
    <source>
        <dbReference type="ARBA" id="ARBA00044535"/>
    </source>
</evidence>
<dbReference type="Gene3D" id="1.10.10.10">
    <property type="entry name" value="Winged helix-like DNA-binding domain superfamily/Winged helix DNA-binding domain"/>
    <property type="match status" value="1"/>
</dbReference>
<proteinExistence type="predicted"/>
<name>A0ABV6NGL5_9BACI</name>
<dbReference type="NCBIfam" id="TIGR00614">
    <property type="entry name" value="recQ_fam"/>
    <property type="match status" value="1"/>
</dbReference>